<dbReference type="InterPro" id="IPR016977">
    <property type="entry name" value="ComGF"/>
</dbReference>
<accession>A0A1E5GF46</accession>
<dbReference type="Proteomes" id="UP000094068">
    <property type="component" value="Unassembled WGS sequence"/>
</dbReference>
<proteinExistence type="predicted"/>
<dbReference type="OrthoDB" id="2185379at2"/>
<gene>
    <name evidence="1" type="ORF">BCR21_08385</name>
</gene>
<organism evidence="1 2">
    <name type="scientific">Enterococcus ureasiticus</name>
    <dbReference type="NCBI Taxonomy" id="903984"/>
    <lineage>
        <taxon>Bacteria</taxon>
        <taxon>Bacillati</taxon>
        <taxon>Bacillota</taxon>
        <taxon>Bacilli</taxon>
        <taxon>Lactobacillales</taxon>
        <taxon>Enterococcaceae</taxon>
        <taxon>Enterococcus</taxon>
    </lineage>
</organism>
<reference evidence="2" key="1">
    <citation type="submission" date="2016-09" db="EMBL/GenBank/DDBJ databases">
        <authorList>
            <person name="Gulvik C.A."/>
        </authorList>
    </citation>
    <scope>NUCLEOTIDE SEQUENCE [LARGE SCALE GENOMIC DNA]</scope>
    <source>
        <strain evidence="2">DSM 23328</strain>
    </source>
</reference>
<evidence type="ECO:0000313" key="2">
    <source>
        <dbReference type="Proteomes" id="UP000094068"/>
    </source>
</evidence>
<name>A0A1E5GF46_9ENTE</name>
<dbReference type="STRING" id="903984.BCR21_08385"/>
<dbReference type="Pfam" id="PF15980">
    <property type="entry name" value="ComGF"/>
    <property type="match status" value="1"/>
</dbReference>
<comment type="caution">
    <text evidence="1">The sequence shown here is derived from an EMBL/GenBank/DDBJ whole genome shotgun (WGS) entry which is preliminary data.</text>
</comment>
<protein>
    <submittedName>
        <fullName evidence="1">Prepilin-type N-terminal cleavage/methylation domain-containing protein</fullName>
    </submittedName>
</protein>
<evidence type="ECO:0000313" key="1">
    <source>
        <dbReference type="EMBL" id="OEG11309.1"/>
    </source>
</evidence>
<dbReference type="RefSeq" id="WP_069646082.1">
    <property type="nucleotide sequence ID" value="NZ_MIJZ01000013.1"/>
</dbReference>
<keyword evidence="2" id="KW-1185">Reference proteome</keyword>
<dbReference type="EMBL" id="MIJZ01000013">
    <property type="protein sequence ID" value="OEG11309.1"/>
    <property type="molecule type" value="Genomic_DNA"/>
</dbReference>
<sequence length="157" mass="18375">MKKRALRLRKSDIRNSFLGFTLLECLLALFLLSIICLLFSASVKNATIVTNHIKSDRQKEWHIFVIQLENELKNCRYENTQANKMILRNKKNNKPVWIEHKLGKIIKVENGGYHPLLIGIRQAIFIEEDKAVVIKVTFENNLSVTAKWIITQEHEYE</sequence>
<dbReference type="NCBIfam" id="NF041002">
    <property type="entry name" value="pilin_ComGF"/>
    <property type="match status" value="1"/>
</dbReference>
<dbReference type="AlphaFoldDB" id="A0A1E5GF46"/>